<dbReference type="Pfam" id="PF19534">
    <property type="entry name" value="DUF6059"/>
    <property type="match status" value="1"/>
</dbReference>
<comment type="caution">
    <text evidence="2">The sequence shown here is derived from an EMBL/GenBank/DDBJ whole genome shotgun (WGS) entry which is preliminary data.</text>
</comment>
<accession>A0ABV3M7D8</accession>
<name>A0ABV3M7D8_9ACTN</name>
<evidence type="ECO:0000313" key="3">
    <source>
        <dbReference type="Proteomes" id="UP001553843"/>
    </source>
</evidence>
<keyword evidence="3" id="KW-1185">Reference proteome</keyword>
<proteinExistence type="predicted"/>
<gene>
    <name evidence="2" type="ORF">AB0887_37590</name>
</gene>
<feature type="compositionally biased region" description="Basic and acidic residues" evidence="1">
    <location>
        <begin position="64"/>
        <end position="80"/>
    </location>
</feature>
<evidence type="ECO:0000313" key="2">
    <source>
        <dbReference type="EMBL" id="MEW2367623.1"/>
    </source>
</evidence>
<dbReference type="Proteomes" id="UP001553843">
    <property type="component" value="Unassembled WGS sequence"/>
</dbReference>
<sequence>MSIRGIRRIAVDRILHPVWEGLVALGMLYLAGELMRSERSAQPLTGPAESHPERLRPDIPLTSQERKLARQLERRVDPPV</sequence>
<dbReference type="InterPro" id="IPR045701">
    <property type="entry name" value="DUF6059"/>
</dbReference>
<protein>
    <submittedName>
        <fullName evidence="2">DUF6059 family protein</fullName>
    </submittedName>
</protein>
<feature type="region of interest" description="Disordered" evidence="1">
    <location>
        <begin position="39"/>
        <end position="80"/>
    </location>
</feature>
<reference evidence="2 3" key="1">
    <citation type="submission" date="2024-06" db="EMBL/GenBank/DDBJ databases">
        <title>The Natural Products Discovery Center: Release of the First 8490 Sequenced Strains for Exploring Actinobacteria Biosynthetic Diversity.</title>
        <authorList>
            <person name="Kalkreuter E."/>
            <person name="Kautsar S.A."/>
            <person name="Yang D."/>
            <person name="Bader C.D."/>
            <person name="Teijaro C.N."/>
            <person name="Fluegel L."/>
            <person name="Davis C.M."/>
            <person name="Simpson J.R."/>
            <person name="Lauterbach L."/>
            <person name="Steele A.D."/>
            <person name="Gui C."/>
            <person name="Meng S."/>
            <person name="Li G."/>
            <person name="Viehrig K."/>
            <person name="Ye F."/>
            <person name="Su P."/>
            <person name="Kiefer A.F."/>
            <person name="Nichols A."/>
            <person name="Cepeda A.J."/>
            <person name="Yan W."/>
            <person name="Fan B."/>
            <person name="Jiang Y."/>
            <person name="Adhikari A."/>
            <person name="Zheng C.-J."/>
            <person name="Schuster L."/>
            <person name="Cowan T.M."/>
            <person name="Smanski M.J."/>
            <person name="Chevrette M.G."/>
            <person name="De Carvalho L.P.S."/>
            <person name="Shen B."/>
        </authorList>
    </citation>
    <scope>NUCLEOTIDE SEQUENCE [LARGE SCALE GENOMIC DNA]</scope>
    <source>
        <strain evidence="2 3">NPDC047833</strain>
    </source>
</reference>
<organism evidence="2 3">
    <name type="scientific">Streptomyces huasconensis</name>
    <dbReference type="NCBI Taxonomy" id="1854574"/>
    <lineage>
        <taxon>Bacteria</taxon>
        <taxon>Bacillati</taxon>
        <taxon>Actinomycetota</taxon>
        <taxon>Actinomycetes</taxon>
        <taxon>Kitasatosporales</taxon>
        <taxon>Streptomycetaceae</taxon>
        <taxon>Streptomyces</taxon>
    </lineage>
</organism>
<evidence type="ECO:0000256" key="1">
    <source>
        <dbReference type="SAM" id="MobiDB-lite"/>
    </source>
</evidence>
<dbReference type="EMBL" id="JBEYRS010000028">
    <property type="protein sequence ID" value="MEW2367623.1"/>
    <property type="molecule type" value="Genomic_DNA"/>
</dbReference>
<dbReference type="RefSeq" id="WP_359644036.1">
    <property type="nucleotide sequence ID" value="NZ_JBEYRR010000001.1"/>
</dbReference>